<dbReference type="HAMAP" id="MF_01211">
    <property type="entry name" value="DHODB_Fe_S_bind"/>
    <property type="match status" value="1"/>
</dbReference>
<keyword evidence="2 11" id="KW-0813">Transport</keyword>
<dbReference type="RefSeq" id="WP_015558826.1">
    <property type="nucleotide sequence ID" value="NC_021039.1"/>
</dbReference>
<keyword evidence="8 11" id="KW-0249">Electron transport</keyword>
<evidence type="ECO:0000256" key="7">
    <source>
        <dbReference type="ARBA" id="ARBA00022975"/>
    </source>
</evidence>
<evidence type="ECO:0000256" key="1">
    <source>
        <dbReference type="ARBA" id="ARBA00006422"/>
    </source>
</evidence>
<organism evidence="15 16">
    <name type="scientific">Ruminococcus champanellensis (strain DSM 18848 / JCM 17042 / KCTC 15320 / 18P13)</name>
    <dbReference type="NCBI Taxonomy" id="213810"/>
    <lineage>
        <taxon>Bacteria</taxon>
        <taxon>Bacillati</taxon>
        <taxon>Bacillota</taxon>
        <taxon>Clostridia</taxon>
        <taxon>Eubacteriales</taxon>
        <taxon>Oscillospiraceae</taxon>
        <taxon>Ruminococcus</taxon>
    </lineage>
</organism>
<protein>
    <recommendedName>
        <fullName evidence="11">Dihydroorotate dehydrogenase B (NAD(+)), electron transfer subunit</fullName>
    </recommendedName>
    <alternativeName>
        <fullName evidence="11">Dihydroorotate oxidase B, electron transfer subunit</fullName>
    </alternativeName>
</protein>
<dbReference type="InterPro" id="IPR039261">
    <property type="entry name" value="FNR_nucleotide-bd"/>
</dbReference>
<evidence type="ECO:0000259" key="14">
    <source>
        <dbReference type="PROSITE" id="PS51384"/>
    </source>
</evidence>
<evidence type="ECO:0000256" key="4">
    <source>
        <dbReference type="ARBA" id="ARBA00022714"/>
    </source>
</evidence>
<dbReference type="GO" id="GO:0051537">
    <property type="term" value="F:2 iron, 2 sulfur cluster binding"/>
    <property type="evidence" value="ECO:0007669"/>
    <property type="project" value="UniProtKB-KW"/>
</dbReference>
<comment type="cofactor">
    <cofactor evidence="13">
        <name>[2Fe-2S] cluster</name>
        <dbReference type="ChEBI" id="CHEBI:190135"/>
    </cofactor>
    <text evidence="13">Binds 1 [2Fe-2S] cluster per subunit.</text>
</comment>
<comment type="function">
    <text evidence="11">Responsible for channeling the electrons from the oxidation of dihydroorotate from the FMN redox center in the PyrD type B subunit to the ultimate electron acceptor NAD(+).</text>
</comment>
<keyword evidence="4 11" id="KW-0001">2Fe-2S</keyword>
<dbReference type="HOGENOM" id="CLU_003827_1_2_9"/>
<dbReference type="GO" id="GO:0044205">
    <property type="term" value="P:'de novo' UMP biosynthetic process"/>
    <property type="evidence" value="ECO:0007669"/>
    <property type="project" value="UniProtKB-UniRule"/>
</dbReference>
<dbReference type="PRINTS" id="PR00409">
    <property type="entry name" value="PHDIOXRDTASE"/>
</dbReference>
<comment type="caution">
    <text evidence="11">Lacks conserved residue(s) required for the propagation of feature annotation.</text>
</comment>
<dbReference type="STRING" id="213810.RUM_18740"/>
<feature type="domain" description="FAD-binding FR-type" evidence="14">
    <location>
        <begin position="3"/>
        <end position="100"/>
    </location>
</feature>
<dbReference type="AlphaFoldDB" id="D4LE75"/>
<dbReference type="InterPro" id="IPR012165">
    <property type="entry name" value="Cyt_c3_hydrogenase_gsu"/>
</dbReference>
<dbReference type="InterPro" id="IPR037117">
    <property type="entry name" value="Dihydroorotate_DH_ele_sf"/>
</dbReference>
<evidence type="ECO:0000256" key="13">
    <source>
        <dbReference type="PIRSR" id="PIRSR006816-2"/>
    </source>
</evidence>
<dbReference type="Gene3D" id="3.40.50.80">
    <property type="entry name" value="Nucleotide-binding domain of ferredoxin-NADP reductase (FNR) module"/>
    <property type="match status" value="1"/>
</dbReference>
<feature type="binding site" evidence="11 13">
    <location>
        <position position="224"/>
    </location>
    <ligand>
        <name>[2Fe-2S] cluster</name>
        <dbReference type="ChEBI" id="CHEBI:190135"/>
    </ligand>
</feature>
<accession>D4LE75</accession>
<comment type="similarity">
    <text evidence="1 11">Belongs to the PyrK family.</text>
</comment>
<feature type="binding site" evidence="11 13">
    <location>
        <position position="227"/>
    </location>
    <ligand>
        <name>[2Fe-2S] cluster</name>
        <dbReference type="ChEBI" id="CHEBI:190135"/>
    </ligand>
</feature>
<gene>
    <name evidence="11" type="primary">pyrK</name>
    <name evidence="15" type="ordered locus">RUM_18740</name>
</gene>
<evidence type="ECO:0000256" key="3">
    <source>
        <dbReference type="ARBA" id="ARBA00022630"/>
    </source>
</evidence>
<evidence type="ECO:0000256" key="9">
    <source>
        <dbReference type="ARBA" id="ARBA00023004"/>
    </source>
</evidence>
<evidence type="ECO:0000256" key="10">
    <source>
        <dbReference type="ARBA" id="ARBA00023014"/>
    </source>
</evidence>
<keyword evidence="6 11" id="KW-0274">FAD</keyword>
<dbReference type="GO" id="GO:0009055">
    <property type="term" value="F:electron transfer activity"/>
    <property type="evidence" value="ECO:0007669"/>
    <property type="project" value="UniProtKB-UniRule"/>
</dbReference>
<evidence type="ECO:0000256" key="12">
    <source>
        <dbReference type="PIRSR" id="PIRSR006816-1"/>
    </source>
</evidence>
<dbReference type="UniPathway" id="UPA00070">
    <property type="reaction ID" value="UER00945"/>
</dbReference>
<keyword evidence="16" id="KW-1185">Reference proteome</keyword>
<dbReference type="InterPro" id="IPR023455">
    <property type="entry name" value="Dihydroorotate_DHASE_ETsu"/>
</dbReference>
<dbReference type="GO" id="GO:0050660">
    <property type="term" value="F:flavin adenine dinucleotide binding"/>
    <property type="evidence" value="ECO:0007669"/>
    <property type="project" value="InterPro"/>
</dbReference>
<comment type="cofactor">
    <cofactor evidence="11">
        <name>[2Fe-2S] cluster</name>
        <dbReference type="ChEBI" id="CHEBI:190135"/>
    </cofactor>
    <text evidence="11">Binds 1 [2Fe-2S] cluster per subunit.</text>
</comment>
<dbReference type="KEGG" id="rch:RUM_18740"/>
<feature type="binding site" evidence="11 12">
    <location>
        <begin position="51"/>
        <end position="54"/>
    </location>
    <ligand>
        <name>FAD</name>
        <dbReference type="ChEBI" id="CHEBI:57692"/>
    </ligand>
</feature>
<dbReference type="InterPro" id="IPR017927">
    <property type="entry name" value="FAD-bd_FR_type"/>
</dbReference>
<evidence type="ECO:0000256" key="6">
    <source>
        <dbReference type="ARBA" id="ARBA00022827"/>
    </source>
</evidence>
<dbReference type="PROSITE" id="PS51384">
    <property type="entry name" value="FAD_FR"/>
    <property type="match status" value="1"/>
</dbReference>
<evidence type="ECO:0000313" key="15">
    <source>
        <dbReference type="EMBL" id="CBL17920.1"/>
    </source>
</evidence>
<evidence type="ECO:0000256" key="8">
    <source>
        <dbReference type="ARBA" id="ARBA00022982"/>
    </source>
</evidence>
<dbReference type="InterPro" id="IPR017938">
    <property type="entry name" value="Riboflavin_synthase-like_b-brl"/>
</dbReference>
<dbReference type="GeneID" id="83156551"/>
<keyword evidence="7 11" id="KW-0665">Pyrimidine biosynthesis</keyword>
<dbReference type="PANTHER" id="PTHR43513">
    <property type="entry name" value="DIHYDROOROTATE DEHYDROGENASE B (NAD(+)), ELECTRON TRANSFER SUBUNIT"/>
    <property type="match status" value="1"/>
</dbReference>
<keyword evidence="10 11" id="KW-0411">Iron-sulfur</keyword>
<dbReference type="EMBL" id="FP929052">
    <property type="protein sequence ID" value="CBL17920.1"/>
    <property type="molecule type" value="Genomic_DNA"/>
</dbReference>
<keyword evidence="3 11" id="KW-0285">Flavoprotein</keyword>
<name>D4LE75_RUMC1</name>
<dbReference type="PIRSF" id="PIRSF006816">
    <property type="entry name" value="Cyc3_hyd_g"/>
    <property type="match status" value="1"/>
</dbReference>
<dbReference type="OrthoDB" id="9789468at2"/>
<dbReference type="BioCyc" id="RCHA213810:RUM_RS09100-MONOMER"/>
<evidence type="ECO:0000313" key="16">
    <source>
        <dbReference type="Proteomes" id="UP000007054"/>
    </source>
</evidence>
<dbReference type="Gene3D" id="2.40.30.10">
    <property type="entry name" value="Translation factors"/>
    <property type="match status" value="1"/>
</dbReference>
<dbReference type="GO" id="GO:0016491">
    <property type="term" value="F:oxidoreductase activity"/>
    <property type="evidence" value="ECO:0007669"/>
    <property type="project" value="InterPro"/>
</dbReference>
<dbReference type="CDD" id="cd06218">
    <property type="entry name" value="DHOD_e_trans"/>
    <property type="match status" value="1"/>
</dbReference>
<dbReference type="InterPro" id="IPR019480">
    <property type="entry name" value="Dihydroorotate_DH_Fe-S-bd"/>
</dbReference>
<dbReference type="GO" id="GO:0046872">
    <property type="term" value="F:metal ion binding"/>
    <property type="evidence" value="ECO:0007669"/>
    <property type="project" value="UniProtKB-KW"/>
</dbReference>
<evidence type="ECO:0000256" key="2">
    <source>
        <dbReference type="ARBA" id="ARBA00022448"/>
    </source>
</evidence>
<sequence length="259" mass="27882">MKYTQGEYRLIRKDNLGQDLYRFVLECPEITAVAAPGQFVHILPKGSTLRRPISICQIDRQAGTLTLVFAVRGEGTAVLADLRAGDYVDMLAPLGHGFTIQPDANRVILMGGGIGVPPMLALAEIYGERATVISGFRSMPAVMLQEEFAKTGAKTILCTDDGTAGLHAMVTEPLLEEIRQEKPDMICACGPTPMLRAIAKIAEEQGIFCEVSMEERMGCGIGACLVCACKMKLANGEIHAAHVCKDGPVFNAKEVAWNG</sequence>
<comment type="subunit">
    <text evidence="11">Heterotetramer of 2 PyrK and 2 PyrD type B subunits.</text>
</comment>
<keyword evidence="9 11" id="KW-0408">Iron</keyword>
<keyword evidence="5 11" id="KW-0479">Metal-binding</keyword>
<comment type="cofactor">
    <cofactor evidence="11 12">
        <name>FAD</name>
        <dbReference type="ChEBI" id="CHEBI:57692"/>
    </cofactor>
    <text evidence="11 12">Binds 1 FAD per subunit.</text>
</comment>
<evidence type="ECO:0000256" key="11">
    <source>
        <dbReference type="HAMAP-Rule" id="MF_01211"/>
    </source>
</evidence>
<dbReference type="InterPro" id="IPR050353">
    <property type="entry name" value="PyrK_electron_transfer"/>
</dbReference>
<evidence type="ECO:0000256" key="5">
    <source>
        <dbReference type="ARBA" id="ARBA00022723"/>
    </source>
</evidence>
<proteinExistence type="inferred from homology"/>
<reference evidence="15" key="1">
    <citation type="submission" date="2010-03" db="EMBL/GenBank/DDBJ databases">
        <title>The genome sequence of Ruminococcus sp. 18P13.</title>
        <authorList>
            <consortium name="metaHIT consortium -- http://www.metahit.eu/"/>
            <person name="Pajon A."/>
            <person name="Turner K."/>
            <person name="Parkhill J."/>
            <person name="Bernalier A."/>
        </authorList>
    </citation>
    <scope>NUCLEOTIDE SEQUENCE [LARGE SCALE GENOMIC DNA]</scope>
    <source>
        <strain evidence="15">Type strain: 18P13</strain>
    </source>
</reference>
<feature type="binding site" evidence="11 13">
    <location>
        <position position="244"/>
    </location>
    <ligand>
        <name>[2Fe-2S] cluster</name>
        <dbReference type="ChEBI" id="CHEBI:190135"/>
    </ligand>
</feature>
<reference evidence="15" key="2">
    <citation type="submission" date="2010-03" db="EMBL/GenBank/DDBJ databases">
        <authorList>
            <person name="Pajon A."/>
        </authorList>
    </citation>
    <scope>NUCLEOTIDE SEQUENCE</scope>
    <source>
        <strain evidence="15">Type strain: 18P13</strain>
    </source>
</reference>
<dbReference type="Proteomes" id="UP000007054">
    <property type="component" value="Chromosome"/>
</dbReference>
<dbReference type="Gene3D" id="2.10.240.10">
    <property type="entry name" value="Dihydroorotate dehydrogenase, electron transfer subunit"/>
    <property type="match status" value="1"/>
</dbReference>
<dbReference type="PATRIC" id="fig|213810.4.peg.1773"/>
<feature type="binding site" evidence="11 13">
    <location>
        <position position="219"/>
    </location>
    <ligand>
        <name>[2Fe-2S] cluster</name>
        <dbReference type="ChEBI" id="CHEBI:190135"/>
    </ligand>
</feature>
<dbReference type="SUPFAM" id="SSF63380">
    <property type="entry name" value="Riboflavin synthase domain-like"/>
    <property type="match status" value="1"/>
</dbReference>
<feature type="binding site" evidence="11 12">
    <location>
        <begin position="75"/>
        <end position="76"/>
    </location>
    <ligand>
        <name>FAD</name>
        <dbReference type="ChEBI" id="CHEBI:57692"/>
    </ligand>
</feature>
<dbReference type="Pfam" id="PF10418">
    <property type="entry name" value="DHODB_Fe-S_bind"/>
    <property type="match status" value="1"/>
</dbReference>
<dbReference type="SUPFAM" id="SSF52343">
    <property type="entry name" value="Ferredoxin reductase-like, C-terminal NADP-linked domain"/>
    <property type="match status" value="1"/>
</dbReference>
<dbReference type="PANTHER" id="PTHR43513:SF3">
    <property type="entry name" value="DIHYDROOROTATE DEHYDROGENASE B (NAD(+)), ELECTRON TRANSFER SUBUNIT-RELATED"/>
    <property type="match status" value="1"/>
</dbReference>
<comment type="pathway">
    <text evidence="11">Pyrimidine metabolism; UMP biosynthesis via de novo pathway; orotate from (S)-dihydroorotate (NAD(+) route): step 1/1.</text>
</comment>